<keyword evidence="5 11" id="KW-0808">Transferase</keyword>
<gene>
    <name evidence="14" type="ORF">GPM918_LOCUS38589</name>
    <name evidence="15" type="ORF">SRO942_LOCUS39424</name>
</gene>
<evidence type="ECO:0000256" key="11">
    <source>
        <dbReference type="RuleBase" id="RU271113"/>
    </source>
</evidence>
<name>A0A815WFS4_9BILA</name>
<dbReference type="Pfam" id="PF08123">
    <property type="entry name" value="DOT1"/>
    <property type="match status" value="1"/>
</dbReference>
<comment type="caution">
    <text evidence="14">The sequence shown here is derived from an EMBL/GenBank/DDBJ whole genome shotgun (WGS) entry which is preliminary data.</text>
</comment>
<evidence type="ECO:0000256" key="2">
    <source>
        <dbReference type="ARBA" id="ARBA00012190"/>
    </source>
</evidence>
<comment type="similarity">
    <text evidence="11">Belongs to the class I-like SAM-binding methyltransferase superfamily. DOT1 family.</text>
</comment>
<dbReference type="AlphaFoldDB" id="A0A815WFS4"/>
<evidence type="ECO:0000256" key="8">
    <source>
        <dbReference type="ARBA" id="ARBA00023242"/>
    </source>
</evidence>
<comment type="subcellular location">
    <subcellularLocation>
        <location evidence="1 11">Nucleus</location>
    </subcellularLocation>
</comment>
<evidence type="ECO:0000256" key="9">
    <source>
        <dbReference type="ARBA" id="ARBA00029821"/>
    </source>
</evidence>
<comment type="miscellaneous">
    <text evidence="11">In contrast to other lysine histone methyltransferases, it does not contain a SET domain, suggesting the existence of another mechanism for methylation of lysine residues of histones.</text>
</comment>
<dbReference type="Proteomes" id="UP000663829">
    <property type="component" value="Unassembled WGS sequence"/>
</dbReference>
<evidence type="ECO:0000313" key="16">
    <source>
        <dbReference type="Proteomes" id="UP000663829"/>
    </source>
</evidence>
<dbReference type="GO" id="GO:0032259">
    <property type="term" value="P:methylation"/>
    <property type="evidence" value="ECO:0007669"/>
    <property type="project" value="UniProtKB-KW"/>
</dbReference>
<comment type="catalytic activity">
    <reaction evidence="10 11">
        <text>L-lysyl(79)-[histone H3] + 3 S-adenosyl-L-methionine = N(6),N(6),N(6)-trimethyl-L-lysyl(79)-[histone H3] + 3 S-adenosyl-L-homocysteine + 3 H(+)</text>
        <dbReference type="Rhea" id="RHEA:60328"/>
        <dbReference type="Rhea" id="RHEA-COMP:15549"/>
        <dbReference type="Rhea" id="RHEA-COMP:15552"/>
        <dbReference type="ChEBI" id="CHEBI:15378"/>
        <dbReference type="ChEBI" id="CHEBI:29969"/>
        <dbReference type="ChEBI" id="CHEBI:57856"/>
        <dbReference type="ChEBI" id="CHEBI:59789"/>
        <dbReference type="ChEBI" id="CHEBI:61961"/>
        <dbReference type="EC" id="2.1.1.360"/>
    </reaction>
</comment>
<evidence type="ECO:0000256" key="1">
    <source>
        <dbReference type="ARBA" id="ARBA00004123"/>
    </source>
</evidence>
<dbReference type="GO" id="GO:0006281">
    <property type="term" value="P:DNA repair"/>
    <property type="evidence" value="ECO:0007669"/>
    <property type="project" value="TreeGrafter"/>
</dbReference>
<evidence type="ECO:0000256" key="6">
    <source>
        <dbReference type="ARBA" id="ARBA00022691"/>
    </source>
</evidence>
<evidence type="ECO:0000256" key="3">
    <source>
        <dbReference type="ARBA" id="ARBA00020987"/>
    </source>
</evidence>
<evidence type="ECO:0000256" key="4">
    <source>
        <dbReference type="ARBA" id="ARBA00022603"/>
    </source>
</evidence>
<comment type="function">
    <text evidence="11">Histone methyltransferase that specifically trimethylates histone H3 to form H3K79me3. This methylation is required for telomere silencing and for the pachytene checkpoint during the meiotic cell cycle by allowing the recruitment of RAD9 to double strand breaks. Nucleosomes are preferred as substrate compared to free histone.</text>
</comment>
<keyword evidence="16" id="KW-1185">Reference proteome</keyword>
<accession>A0A815WFS4</accession>
<feature type="non-terminal residue" evidence="14">
    <location>
        <position position="1"/>
    </location>
</feature>
<feature type="compositionally biased region" description="Basic residues" evidence="12">
    <location>
        <begin position="225"/>
        <end position="240"/>
    </location>
</feature>
<dbReference type="EMBL" id="CAJNOQ010025776">
    <property type="protein sequence ID" value="CAF1540268.1"/>
    <property type="molecule type" value="Genomic_DNA"/>
</dbReference>
<keyword evidence="7 11" id="KW-0156">Chromatin regulator</keyword>
<dbReference type="GO" id="GO:0000077">
    <property type="term" value="P:DNA damage checkpoint signaling"/>
    <property type="evidence" value="ECO:0007669"/>
    <property type="project" value="TreeGrafter"/>
</dbReference>
<dbReference type="PANTHER" id="PTHR21451:SF0">
    <property type="entry name" value="HISTONE-LYSINE N-METHYLTRANSFERASE, H3 LYSINE-79 SPECIFIC"/>
    <property type="match status" value="1"/>
</dbReference>
<feature type="region of interest" description="Disordered" evidence="12">
    <location>
        <begin position="209"/>
        <end position="246"/>
    </location>
</feature>
<dbReference type="OrthoDB" id="443402at2759"/>
<proteinExistence type="inferred from homology"/>
<dbReference type="EC" id="2.1.1.360" evidence="2 11"/>
<organism evidence="14 16">
    <name type="scientific">Didymodactylos carnosus</name>
    <dbReference type="NCBI Taxonomy" id="1234261"/>
    <lineage>
        <taxon>Eukaryota</taxon>
        <taxon>Metazoa</taxon>
        <taxon>Spiralia</taxon>
        <taxon>Gnathifera</taxon>
        <taxon>Rotifera</taxon>
        <taxon>Eurotatoria</taxon>
        <taxon>Bdelloidea</taxon>
        <taxon>Philodinida</taxon>
        <taxon>Philodinidae</taxon>
        <taxon>Didymodactylos</taxon>
    </lineage>
</organism>
<evidence type="ECO:0000259" key="13">
    <source>
        <dbReference type="PROSITE" id="PS51569"/>
    </source>
</evidence>
<dbReference type="PROSITE" id="PS51569">
    <property type="entry name" value="DOT1"/>
    <property type="match status" value="1"/>
</dbReference>
<dbReference type="InterPro" id="IPR025789">
    <property type="entry name" value="DOT1_dom"/>
</dbReference>
<keyword evidence="8 11" id="KW-0539">Nucleus</keyword>
<dbReference type="Gene3D" id="3.40.50.150">
    <property type="entry name" value="Vaccinia Virus protein VP39"/>
    <property type="match status" value="1"/>
</dbReference>
<dbReference type="PANTHER" id="PTHR21451">
    <property type="entry name" value="HISTONE H3 METHYLTRANSFERASE"/>
    <property type="match status" value="1"/>
</dbReference>
<evidence type="ECO:0000256" key="10">
    <source>
        <dbReference type="ARBA" id="ARBA00047770"/>
    </source>
</evidence>
<keyword evidence="6 11" id="KW-0949">S-adenosyl-L-methionine</keyword>
<feature type="domain" description="DOT1" evidence="13">
    <location>
        <begin position="1"/>
        <end position="165"/>
    </location>
</feature>
<evidence type="ECO:0000313" key="14">
    <source>
        <dbReference type="EMBL" id="CAF1540268.1"/>
    </source>
</evidence>
<keyword evidence="4 11" id="KW-0489">Methyltransferase</keyword>
<reference evidence="14" key="1">
    <citation type="submission" date="2021-02" db="EMBL/GenBank/DDBJ databases">
        <authorList>
            <person name="Nowell W R."/>
        </authorList>
    </citation>
    <scope>NUCLEOTIDE SEQUENCE</scope>
</reference>
<dbReference type="GO" id="GO:0005634">
    <property type="term" value="C:nucleus"/>
    <property type="evidence" value="ECO:0007669"/>
    <property type="project" value="UniProtKB-SubCell"/>
</dbReference>
<dbReference type="SUPFAM" id="SSF53335">
    <property type="entry name" value="S-adenosyl-L-methionine-dependent methyltransferases"/>
    <property type="match status" value="1"/>
</dbReference>
<dbReference type="InterPro" id="IPR030445">
    <property type="entry name" value="H3-K79_meTrfase"/>
</dbReference>
<dbReference type="GO" id="GO:0140956">
    <property type="term" value="F:histone H3K79 trimethyltransferase activity"/>
    <property type="evidence" value="ECO:0007669"/>
    <property type="project" value="UniProtKB-EC"/>
</dbReference>
<evidence type="ECO:0000256" key="7">
    <source>
        <dbReference type="ARBA" id="ARBA00022853"/>
    </source>
</evidence>
<dbReference type="Proteomes" id="UP000681722">
    <property type="component" value="Unassembled WGS sequence"/>
</dbReference>
<dbReference type="InterPro" id="IPR029063">
    <property type="entry name" value="SAM-dependent_MTases_sf"/>
</dbReference>
<sequence length="246" mass="28472">FVFVVQGIGNVVIQIAALVLCKKCIGIERASWPCRYASIFEREFRLWMKWFGKPHSEFKLFKGDFLDEEFRSILKSGNAIFVNNLSFNNDHHHRLKMCFYDLQAGSRIISSKPFCEPNFRVTARNVNVTVLDNLENTVSWTSTPIPFYLQTIDYSRIEQYFAGIAKKRGHENNSEQSVCPSSSCDEIKTISKLSSAIIELKIPTLKLKRKYRKRQPPKEKVAKTLLKKLKKPKSGKRHRHSENGNE</sequence>
<dbReference type="EMBL" id="CAJOBC010091411">
    <property type="protein sequence ID" value="CAF4400594.1"/>
    <property type="molecule type" value="Genomic_DNA"/>
</dbReference>
<protein>
    <recommendedName>
        <fullName evidence="3 11">Histone-lysine N-methyltransferase, H3 lysine-79 specific</fullName>
        <ecNumber evidence="2 11">2.1.1.360</ecNumber>
    </recommendedName>
    <alternativeName>
        <fullName evidence="9 11">Histone H3-K79 methyltransferase</fullName>
    </alternativeName>
</protein>
<evidence type="ECO:0000256" key="5">
    <source>
        <dbReference type="ARBA" id="ARBA00022679"/>
    </source>
</evidence>
<dbReference type="FunFam" id="3.40.50.150:FF:000033">
    <property type="entry name" value="Histone-lysine N-methyltransferase, H3 lysine-79 specific"/>
    <property type="match status" value="1"/>
</dbReference>
<evidence type="ECO:0000256" key="12">
    <source>
        <dbReference type="SAM" id="MobiDB-lite"/>
    </source>
</evidence>
<evidence type="ECO:0000313" key="15">
    <source>
        <dbReference type="EMBL" id="CAF4400594.1"/>
    </source>
</evidence>